<gene>
    <name evidence="3" type="ORF">E6C64_13005</name>
</gene>
<feature type="region of interest" description="Disordered" evidence="1">
    <location>
        <begin position="149"/>
        <end position="170"/>
    </location>
</feature>
<dbReference type="EMBL" id="SSSM01000005">
    <property type="protein sequence ID" value="THG29595.1"/>
    <property type="molecule type" value="Genomic_DNA"/>
</dbReference>
<evidence type="ECO:0000313" key="3">
    <source>
        <dbReference type="EMBL" id="THG29595.1"/>
    </source>
</evidence>
<dbReference type="AlphaFoldDB" id="A0A4S4FJZ9"/>
<proteinExistence type="predicted"/>
<keyword evidence="2" id="KW-0812">Transmembrane</keyword>
<dbReference type="OrthoDB" id="5189092at2"/>
<reference evidence="3 4" key="1">
    <citation type="submission" date="2019-04" db="EMBL/GenBank/DDBJ databases">
        <authorList>
            <person name="Jiang L."/>
        </authorList>
    </citation>
    <scope>NUCLEOTIDE SEQUENCE [LARGE SCALE GENOMIC DNA]</scope>
    <source>
        <strain evidence="3 4">YIM 131853</strain>
    </source>
</reference>
<name>A0A4S4FJZ9_9MICO</name>
<evidence type="ECO:0000256" key="2">
    <source>
        <dbReference type="SAM" id="Phobius"/>
    </source>
</evidence>
<accession>A0A4S4FJZ9</accession>
<keyword evidence="2" id="KW-1133">Transmembrane helix</keyword>
<sequence length="198" mass="20375">MAVPQRTERGVPRSVYRRRRILLLLGLLAAAVVVALIVVRPAPPPPAPPPPVAAPVVVPAPVSTVPVPCTADQVQITPTVDASEYAVGSLPRLSWSLVNVSAVHCLIDIGTRQQSLTVSDDAGVVWSTVGCLPAADQTYLLEPAASGAQPAMSSPTVWNRDSADGCTSNGDQLPSGTYQLSASVGGFSSATAASFVLD</sequence>
<feature type="compositionally biased region" description="Polar residues" evidence="1">
    <location>
        <begin position="151"/>
        <end position="170"/>
    </location>
</feature>
<keyword evidence="4" id="KW-1185">Reference proteome</keyword>
<evidence type="ECO:0000256" key="1">
    <source>
        <dbReference type="SAM" id="MobiDB-lite"/>
    </source>
</evidence>
<dbReference type="Proteomes" id="UP000309133">
    <property type="component" value="Unassembled WGS sequence"/>
</dbReference>
<feature type="transmembrane region" description="Helical" evidence="2">
    <location>
        <begin position="21"/>
        <end position="39"/>
    </location>
</feature>
<dbReference type="RefSeq" id="WP_136427924.1">
    <property type="nucleotide sequence ID" value="NZ_SSSM01000005.1"/>
</dbReference>
<keyword evidence="2" id="KW-0472">Membrane</keyword>
<protein>
    <submittedName>
        <fullName evidence="3">Uncharacterized protein</fullName>
    </submittedName>
</protein>
<comment type="caution">
    <text evidence="3">The sequence shown here is derived from an EMBL/GenBank/DDBJ whole genome shotgun (WGS) entry which is preliminary data.</text>
</comment>
<organism evidence="3 4">
    <name type="scientific">Naasia lichenicola</name>
    <dbReference type="NCBI Taxonomy" id="2565933"/>
    <lineage>
        <taxon>Bacteria</taxon>
        <taxon>Bacillati</taxon>
        <taxon>Actinomycetota</taxon>
        <taxon>Actinomycetes</taxon>
        <taxon>Micrococcales</taxon>
        <taxon>Microbacteriaceae</taxon>
        <taxon>Naasia</taxon>
    </lineage>
</organism>
<evidence type="ECO:0000313" key="4">
    <source>
        <dbReference type="Proteomes" id="UP000309133"/>
    </source>
</evidence>